<comment type="caution">
    <text evidence="6">The sequence shown here is derived from an EMBL/GenBank/DDBJ whole genome shotgun (WGS) entry which is preliminary data.</text>
</comment>
<organism evidence="6 7">
    <name type="scientific">Streptomyces beihaiensis</name>
    <dbReference type="NCBI Taxonomy" id="2984495"/>
    <lineage>
        <taxon>Bacteria</taxon>
        <taxon>Bacillati</taxon>
        <taxon>Actinomycetota</taxon>
        <taxon>Actinomycetes</taxon>
        <taxon>Kitasatosporales</taxon>
        <taxon>Streptomycetaceae</taxon>
        <taxon>Streptomyces</taxon>
    </lineage>
</organism>
<dbReference type="PRINTS" id="PR00039">
    <property type="entry name" value="HTHLYSR"/>
</dbReference>
<evidence type="ECO:0000313" key="6">
    <source>
        <dbReference type="EMBL" id="MCX3058336.1"/>
    </source>
</evidence>
<dbReference type="InterPro" id="IPR036388">
    <property type="entry name" value="WH-like_DNA-bd_sf"/>
</dbReference>
<dbReference type="Gene3D" id="1.10.10.10">
    <property type="entry name" value="Winged helix-like DNA-binding domain superfamily/Winged helix DNA-binding domain"/>
    <property type="match status" value="1"/>
</dbReference>
<sequence length="300" mass="32679">MDLTPRLLEQFMVLAKEKHYGRAAERLTMSQPSLSQAIQRLERIVGVRLLDRGTRGVELTPAGAAFAADARSLLDAQRAALDRARRIASGDAGEIRVGYVPSFGHWHVPRLLSALSRQLPDLRLRLTQASSTALVEALRLGSLDLAFIRTVPPRSEDMDIREIGRERIAVALPEAHPLAGATELALSSLQQDPWVLLSERSAPDLVRVCTLMFRQAGFLPQVRARAEDLTGLLSYVTSGLCVSVVSEHTAALSFPGVRVVPLTDDGAKDAIPVFAVHRPTPDPAVLALLRHTDTWLSEGS</sequence>
<keyword evidence="4" id="KW-0804">Transcription</keyword>
<dbReference type="InterPro" id="IPR000847">
    <property type="entry name" value="LysR_HTH_N"/>
</dbReference>
<accession>A0ABT3TPA1</accession>
<dbReference type="PROSITE" id="PS50931">
    <property type="entry name" value="HTH_LYSR"/>
    <property type="match status" value="1"/>
</dbReference>
<evidence type="ECO:0000259" key="5">
    <source>
        <dbReference type="PROSITE" id="PS50931"/>
    </source>
</evidence>
<keyword evidence="7" id="KW-1185">Reference proteome</keyword>
<evidence type="ECO:0000256" key="1">
    <source>
        <dbReference type="ARBA" id="ARBA00009437"/>
    </source>
</evidence>
<gene>
    <name evidence="6" type="ORF">OFY01_00820</name>
</gene>
<protein>
    <submittedName>
        <fullName evidence="6">LysR family transcriptional regulator</fullName>
    </submittedName>
</protein>
<dbReference type="SUPFAM" id="SSF46785">
    <property type="entry name" value="Winged helix' DNA-binding domain"/>
    <property type="match status" value="1"/>
</dbReference>
<dbReference type="RefSeq" id="WP_266595249.1">
    <property type="nucleotide sequence ID" value="NZ_JAPHNL010000001.1"/>
</dbReference>
<evidence type="ECO:0000256" key="4">
    <source>
        <dbReference type="ARBA" id="ARBA00023163"/>
    </source>
</evidence>
<evidence type="ECO:0000313" key="7">
    <source>
        <dbReference type="Proteomes" id="UP001163064"/>
    </source>
</evidence>
<dbReference type="Proteomes" id="UP001163064">
    <property type="component" value="Unassembled WGS sequence"/>
</dbReference>
<dbReference type="InterPro" id="IPR036390">
    <property type="entry name" value="WH_DNA-bd_sf"/>
</dbReference>
<reference evidence="6" key="1">
    <citation type="submission" date="2022-10" db="EMBL/GenBank/DDBJ databases">
        <title>Streptomyces beihaiensis sp. nov., a chitin degrading actinobacterium, isolated from shrimp pond soil.</title>
        <authorList>
            <person name="Xie J."/>
            <person name="Shen N."/>
        </authorList>
    </citation>
    <scope>NUCLEOTIDE SEQUENCE</scope>
    <source>
        <strain evidence="6">GXMU-J5</strain>
    </source>
</reference>
<feature type="domain" description="HTH lysR-type" evidence="5">
    <location>
        <begin position="1"/>
        <end position="60"/>
    </location>
</feature>
<dbReference type="PANTHER" id="PTHR30346:SF0">
    <property type="entry name" value="HCA OPERON TRANSCRIPTIONAL ACTIVATOR HCAR"/>
    <property type="match status" value="1"/>
</dbReference>
<dbReference type="CDD" id="cd08414">
    <property type="entry name" value="PBP2_LTTR_aromatics_like"/>
    <property type="match status" value="1"/>
</dbReference>
<dbReference type="EMBL" id="JAPHNL010000001">
    <property type="protein sequence ID" value="MCX3058336.1"/>
    <property type="molecule type" value="Genomic_DNA"/>
</dbReference>
<dbReference type="Pfam" id="PF03466">
    <property type="entry name" value="LysR_substrate"/>
    <property type="match status" value="1"/>
</dbReference>
<name>A0ABT3TPA1_9ACTN</name>
<keyword evidence="2" id="KW-0805">Transcription regulation</keyword>
<dbReference type="Pfam" id="PF00126">
    <property type="entry name" value="HTH_1"/>
    <property type="match status" value="1"/>
</dbReference>
<dbReference type="Gene3D" id="3.40.190.10">
    <property type="entry name" value="Periplasmic binding protein-like II"/>
    <property type="match status" value="2"/>
</dbReference>
<evidence type="ECO:0000256" key="2">
    <source>
        <dbReference type="ARBA" id="ARBA00023015"/>
    </source>
</evidence>
<keyword evidence="3" id="KW-0238">DNA-binding</keyword>
<dbReference type="PANTHER" id="PTHR30346">
    <property type="entry name" value="TRANSCRIPTIONAL DUAL REGULATOR HCAR-RELATED"/>
    <property type="match status" value="1"/>
</dbReference>
<proteinExistence type="inferred from homology"/>
<evidence type="ECO:0000256" key="3">
    <source>
        <dbReference type="ARBA" id="ARBA00023125"/>
    </source>
</evidence>
<dbReference type="InterPro" id="IPR005119">
    <property type="entry name" value="LysR_subst-bd"/>
</dbReference>
<dbReference type="SUPFAM" id="SSF53850">
    <property type="entry name" value="Periplasmic binding protein-like II"/>
    <property type="match status" value="1"/>
</dbReference>
<comment type="similarity">
    <text evidence="1">Belongs to the LysR transcriptional regulatory family.</text>
</comment>